<dbReference type="PANTHER" id="PTHR46273:SF4">
    <property type="entry name" value="AT19640P"/>
    <property type="match status" value="1"/>
</dbReference>
<sequence>MNSNDSRARDLLIRFSEGYAQIHGRIVFPITILGILTSIVTIIILNRKNFQTPTNLILQHVAFFDTIVLFSYNIYSLYFYILHDPNPFVGQSQFWVRFAIFHSNIGVTAHSIALWHTCLLAIIRYTIISKPSQVSVNSTHIIILAWLVCLIVCLLMIPSYILYSVISYPAHMLLPQTYENNSTEIVYWISPPSDKHLQNISLRIIAICFKISPVIILIIFSVLLILNIRIARKLRERLRRRCSSMNSSSNLKREMRTTTMLVLITLCTVFVELPQGILLVAKDIDKKYDYYYHILGDFWDITSISSSFITFVMYCSMSQQFRMEMIQLILPSFCINKWNLKTNTNSITRQISLKQIKTQNSPLITRKPTNIPTDI</sequence>
<comment type="subcellular location">
    <subcellularLocation>
        <location evidence="1">Membrane</location>
    </subcellularLocation>
</comment>
<feature type="transmembrane region" description="Helical" evidence="5">
    <location>
        <begin position="290"/>
        <end position="315"/>
    </location>
</feature>
<keyword evidence="8" id="KW-1185">Reference proteome</keyword>
<dbReference type="EMBL" id="CAJNOM010000060">
    <property type="protein sequence ID" value="CAF0950639.1"/>
    <property type="molecule type" value="Genomic_DNA"/>
</dbReference>
<feature type="transmembrane region" description="Helical" evidence="5">
    <location>
        <begin position="143"/>
        <end position="166"/>
    </location>
</feature>
<feature type="transmembrane region" description="Helical" evidence="5">
    <location>
        <begin position="204"/>
        <end position="231"/>
    </location>
</feature>
<feature type="domain" description="G-protein coupled receptors family 1 profile" evidence="6">
    <location>
        <begin position="36"/>
        <end position="314"/>
    </location>
</feature>
<evidence type="ECO:0000256" key="3">
    <source>
        <dbReference type="ARBA" id="ARBA00022989"/>
    </source>
</evidence>
<keyword evidence="3 5" id="KW-1133">Transmembrane helix</keyword>
<dbReference type="OrthoDB" id="5864054at2759"/>
<dbReference type="GO" id="GO:0008528">
    <property type="term" value="F:G protein-coupled peptide receptor activity"/>
    <property type="evidence" value="ECO:0007669"/>
    <property type="project" value="InterPro"/>
</dbReference>
<dbReference type="InterPro" id="IPR017452">
    <property type="entry name" value="GPCR_Rhodpsn_7TM"/>
</dbReference>
<dbReference type="Pfam" id="PF10324">
    <property type="entry name" value="7TM_GPCR_Srw"/>
    <property type="match status" value="1"/>
</dbReference>
<evidence type="ECO:0000313" key="7">
    <source>
        <dbReference type="EMBL" id="CAF0950639.1"/>
    </source>
</evidence>
<dbReference type="SUPFAM" id="SSF81321">
    <property type="entry name" value="Family A G protein-coupled receptor-like"/>
    <property type="match status" value="1"/>
</dbReference>
<gene>
    <name evidence="7" type="ORF">QVE165_LOCUS12195</name>
</gene>
<name>A0A814DAW5_9BILA</name>
<evidence type="ECO:0000256" key="1">
    <source>
        <dbReference type="ARBA" id="ARBA00004370"/>
    </source>
</evidence>
<dbReference type="PROSITE" id="PS50262">
    <property type="entry name" value="G_PROTEIN_RECEP_F1_2"/>
    <property type="match status" value="1"/>
</dbReference>
<keyword evidence="2 5" id="KW-0812">Transmembrane</keyword>
<evidence type="ECO:0000256" key="2">
    <source>
        <dbReference type="ARBA" id="ARBA00022692"/>
    </source>
</evidence>
<dbReference type="AlphaFoldDB" id="A0A814DAW5"/>
<evidence type="ECO:0000259" key="6">
    <source>
        <dbReference type="PROSITE" id="PS50262"/>
    </source>
</evidence>
<keyword evidence="4 5" id="KW-0472">Membrane</keyword>
<evidence type="ECO:0000313" key="8">
    <source>
        <dbReference type="Proteomes" id="UP000663832"/>
    </source>
</evidence>
<feature type="transmembrane region" description="Helical" evidence="5">
    <location>
        <begin position="101"/>
        <end position="123"/>
    </location>
</feature>
<dbReference type="PANTHER" id="PTHR46273">
    <property type="entry name" value="MYOSUPPRESSIN RECEPTOR 1, ISOFORM B-RELATED"/>
    <property type="match status" value="1"/>
</dbReference>
<proteinExistence type="predicted"/>
<dbReference type="CDD" id="cd14978">
    <property type="entry name" value="7tmA_FMRFamide_R-like"/>
    <property type="match status" value="1"/>
</dbReference>
<feature type="transmembrane region" description="Helical" evidence="5">
    <location>
        <begin position="260"/>
        <end position="278"/>
    </location>
</feature>
<accession>A0A814DAW5</accession>
<feature type="transmembrane region" description="Helical" evidence="5">
    <location>
        <begin position="26"/>
        <end position="45"/>
    </location>
</feature>
<organism evidence="7 8">
    <name type="scientific">Adineta steineri</name>
    <dbReference type="NCBI Taxonomy" id="433720"/>
    <lineage>
        <taxon>Eukaryota</taxon>
        <taxon>Metazoa</taxon>
        <taxon>Spiralia</taxon>
        <taxon>Gnathifera</taxon>
        <taxon>Rotifera</taxon>
        <taxon>Eurotatoria</taxon>
        <taxon>Bdelloidea</taxon>
        <taxon>Adinetida</taxon>
        <taxon>Adinetidae</taxon>
        <taxon>Adineta</taxon>
    </lineage>
</organism>
<feature type="transmembrane region" description="Helical" evidence="5">
    <location>
        <begin position="57"/>
        <end position="81"/>
    </location>
</feature>
<comment type="caution">
    <text evidence="7">The sequence shown here is derived from an EMBL/GenBank/DDBJ whole genome shotgun (WGS) entry which is preliminary data.</text>
</comment>
<dbReference type="InterPro" id="IPR019427">
    <property type="entry name" value="7TM_GPCR_serpentine_rcpt_Srw"/>
</dbReference>
<dbReference type="Proteomes" id="UP000663832">
    <property type="component" value="Unassembled WGS sequence"/>
</dbReference>
<evidence type="ECO:0000256" key="4">
    <source>
        <dbReference type="ARBA" id="ARBA00023136"/>
    </source>
</evidence>
<evidence type="ECO:0000256" key="5">
    <source>
        <dbReference type="SAM" id="Phobius"/>
    </source>
</evidence>
<dbReference type="InterPro" id="IPR053219">
    <property type="entry name" value="GPCR_Dmsr-1"/>
</dbReference>
<protein>
    <recommendedName>
        <fullName evidence="6">G-protein coupled receptors family 1 profile domain-containing protein</fullName>
    </recommendedName>
</protein>
<dbReference type="GO" id="GO:0005886">
    <property type="term" value="C:plasma membrane"/>
    <property type="evidence" value="ECO:0007669"/>
    <property type="project" value="TreeGrafter"/>
</dbReference>
<dbReference type="Gene3D" id="1.20.1070.10">
    <property type="entry name" value="Rhodopsin 7-helix transmembrane proteins"/>
    <property type="match status" value="1"/>
</dbReference>
<reference evidence="7" key="1">
    <citation type="submission" date="2021-02" db="EMBL/GenBank/DDBJ databases">
        <authorList>
            <person name="Nowell W R."/>
        </authorList>
    </citation>
    <scope>NUCLEOTIDE SEQUENCE</scope>
</reference>